<evidence type="ECO:0000313" key="2">
    <source>
        <dbReference type="Proteomes" id="UP001372338"/>
    </source>
</evidence>
<dbReference type="AlphaFoldDB" id="A0AAN9I7Z5"/>
<organism evidence="1 2">
    <name type="scientific">Crotalaria pallida</name>
    <name type="common">Smooth rattlebox</name>
    <name type="synonym">Crotalaria striata</name>
    <dbReference type="NCBI Taxonomy" id="3830"/>
    <lineage>
        <taxon>Eukaryota</taxon>
        <taxon>Viridiplantae</taxon>
        <taxon>Streptophyta</taxon>
        <taxon>Embryophyta</taxon>
        <taxon>Tracheophyta</taxon>
        <taxon>Spermatophyta</taxon>
        <taxon>Magnoliopsida</taxon>
        <taxon>eudicotyledons</taxon>
        <taxon>Gunneridae</taxon>
        <taxon>Pentapetalae</taxon>
        <taxon>rosids</taxon>
        <taxon>fabids</taxon>
        <taxon>Fabales</taxon>
        <taxon>Fabaceae</taxon>
        <taxon>Papilionoideae</taxon>
        <taxon>50 kb inversion clade</taxon>
        <taxon>genistoids sensu lato</taxon>
        <taxon>core genistoids</taxon>
        <taxon>Crotalarieae</taxon>
        <taxon>Crotalaria</taxon>
    </lineage>
</organism>
<evidence type="ECO:0000313" key="1">
    <source>
        <dbReference type="EMBL" id="KAK7267070.1"/>
    </source>
</evidence>
<gene>
    <name evidence="1" type="ORF">RIF29_19734</name>
</gene>
<accession>A0AAN9I7Z5</accession>
<reference evidence="1 2" key="1">
    <citation type="submission" date="2024-01" db="EMBL/GenBank/DDBJ databases">
        <title>The genomes of 5 underutilized Papilionoideae crops provide insights into root nodulation and disease resistanc.</title>
        <authorList>
            <person name="Yuan L."/>
        </authorList>
    </citation>
    <scope>NUCLEOTIDE SEQUENCE [LARGE SCALE GENOMIC DNA]</scope>
    <source>
        <strain evidence="1">ZHUSHIDOU_FW_LH</strain>
        <tissue evidence="1">Leaf</tissue>
    </source>
</reference>
<dbReference type="GO" id="GO:0009909">
    <property type="term" value="P:regulation of flower development"/>
    <property type="evidence" value="ECO:0007669"/>
    <property type="project" value="InterPro"/>
</dbReference>
<comment type="caution">
    <text evidence="1">The sequence shown here is derived from an EMBL/GenBank/DDBJ whole genome shotgun (WGS) entry which is preliminary data.</text>
</comment>
<protein>
    <submittedName>
        <fullName evidence="1">Uncharacterized protein</fullName>
    </submittedName>
</protein>
<dbReference type="InterPro" id="IPR038864">
    <property type="entry name" value="HDR1"/>
</dbReference>
<sequence length="116" mass="13273">MNAKFGTECMYHVIESFCSVRFMIDDEDMESNFMIDDEDMEEIDGLNEQLEEDSRCLEHLQLQLVEEKSKLDGGRYGFESNPHPLFVVVAVLKVQISFNHMELSGGGCGQNEMGRK</sequence>
<proteinExistence type="predicted"/>
<dbReference type="EMBL" id="JAYWIO010000004">
    <property type="protein sequence ID" value="KAK7267070.1"/>
    <property type="molecule type" value="Genomic_DNA"/>
</dbReference>
<dbReference type="PANTHER" id="PTHR37205:SF1">
    <property type="entry name" value="F23A5.30 PROTEIN"/>
    <property type="match status" value="1"/>
</dbReference>
<name>A0AAN9I7Z5_CROPI</name>
<dbReference type="Proteomes" id="UP001372338">
    <property type="component" value="Unassembled WGS sequence"/>
</dbReference>
<dbReference type="PANTHER" id="PTHR37205">
    <property type="entry name" value="F23A5.30 PROTEIN"/>
    <property type="match status" value="1"/>
</dbReference>
<keyword evidence="2" id="KW-1185">Reference proteome</keyword>